<name>Q08MK5_STIAD</name>
<dbReference type="PROSITE" id="PS51257">
    <property type="entry name" value="PROKAR_LIPOPROTEIN"/>
    <property type="match status" value="1"/>
</dbReference>
<dbReference type="OrthoDB" id="9897967at2"/>
<reference evidence="2 4" key="2">
    <citation type="journal article" date="2011" name="Mol. Biol. Evol.">
        <title>Comparative genomic analysis of fruiting body formation in Myxococcales.</title>
        <authorList>
            <person name="Huntley S."/>
            <person name="Hamann N."/>
            <person name="Wegener-Feldbrugge S."/>
            <person name="Treuner-Lange A."/>
            <person name="Kube M."/>
            <person name="Reinhardt R."/>
            <person name="Klages S."/>
            <person name="Muller R."/>
            <person name="Ronning C.M."/>
            <person name="Nierman W.C."/>
            <person name="Sogaard-Andersen L."/>
        </authorList>
    </citation>
    <scope>NUCLEOTIDE SEQUENCE [LARGE SCALE GENOMIC DNA]</scope>
    <source>
        <strain evidence="2 4">DW4/3-1</strain>
    </source>
</reference>
<feature type="signal peptide" evidence="1">
    <location>
        <begin position="1"/>
        <end position="19"/>
    </location>
</feature>
<gene>
    <name evidence="2" type="ordered locus">STAUR_3526</name>
    <name evidence="3" type="ORF">STIAU_4916</name>
</gene>
<accession>Q08MK5</accession>
<dbReference type="eggNOG" id="ENOG50319DP">
    <property type="taxonomic scope" value="Bacteria"/>
</dbReference>
<feature type="chain" id="PRO_5010840068" description="Lipoprotein" evidence="1">
    <location>
        <begin position="20"/>
        <end position="74"/>
    </location>
</feature>
<keyword evidence="1" id="KW-0732">Signal</keyword>
<dbReference type="RefSeq" id="WP_002620357.1">
    <property type="nucleotide sequence ID" value="NC_014623.1"/>
</dbReference>
<organism evidence="3 5">
    <name type="scientific">Stigmatella aurantiaca (strain DW4/3-1)</name>
    <dbReference type="NCBI Taxonomy" id="378806"/>
    <lineage>
        <taxon>Bacteria</taxon>
        <taxon>Pseudomonadati</taxon>
        <taxon>Myxococcota</taxon>
        <taxon>Myxococcia</taxon>
        <taxon>Myxococcales</taxon>
        <taxon>Cystobacterineae</taxon>
        <taxon>Archangiaceae</taxon>
        <taxon>Stigmatella</taxon>
    </lineage>
</organism>
<evidence type="ECO:0000313" key="3">
    <source>
        <dbReference type="EMBL" id="EAU61716.1"/>
    </source>
</evidence>
<dbReference type="EMBL" id="CP002271">
    <property type="protein sequence ID" value="ADO71316.1"/>
    <property type="molecule type" value="Genomic_DNA"/>
</dbReference>
<evidence type="ECO:0000256" key="1">
    <source>
        <dbReference type="SAM" id="SignalP"/>
    </source>
</evidence>
<dbReference type="AlphaFoldDB" id="Q08MK5"/>
<dbReference type="Proteomes" id="UP000001351">
    <property type="component" value="Chromosome"/>
</dbReference>
<dbReference type="EMBL" id="AAMD01000353">
    <property type="protein sequence ID" value="EAU61716.1"/>
    <property type="molecule type" value="Genomic_DNA"/>
</dbReference>
<evidence type="ECO:0000313" key="2">
    <source>
        <dbReference type="EMBL" id="ADO71316.1"/>
    </source>
</evidence>
<keyword evidence="4" id="KW-1185">Reference proteome</keyword>
<evidence type="ECO:0000313" key="4">
    <source>
        <dbReference type="Proteomes" id="UP000001351"/>
    </source>
</evidence>
<dbReference type="KEGG" id="sur:STAUR_3526"/>
<sequence length="74" mass="7935">MRWMALVGLVAVLSGCGPAAEGESTAAPVDSQETTQMQPPESWCRSYKTKQYCPSVCAWYSTPAPGYCGLKATE</sequence>
<protein>
    <recommendedName>
        <fullName evidence="6">Lipoprotein</fullName>
    </recommendedName>
</protein>
<evidence type="ECO:0008006" key="6">
    <source>
        <dbReference type="Google" id="ProtNLM"/>
    </source>
</evidence>
<reference evidence="3 5" key="1">
    <citation type="submission" date="2006-04" db="EMBL/GenBank/DDBJ databases">
        <authorList>
            <person name="Nierman W.C."/>
        </authorList>
    </citation>
    <scope>NUCLEOTIDE SEQUENCE [LARGE SCALE GENOMIC DNA]</scope>
    <source>
        <strain evidence="3 5">DW4/3-1</strain>
    </source>
</reference>
<proteinExistence type="predicted"/>
<evidence type="ECO:0000313" key="5">
    <source>
        <dbReference type="Proteomes" id="UP000032702"/>
    </source>
</evidence>
<dbReference type="HOGENOM" id="CLU_2686077_0_0_7"/>
<dbReference type="Proteomes" id="UP000032702">
    <property type="component" value="Unassembled WGS sequence"/>
</dbReference>